<evidence type="ECO:0000256" key="3">
    <source>
        <dbReference type="ARBA" id="ARBA00009327"/>
    </source>
</evidence>
<dbReference type="InterPro" id="IPR057149">
    <property type="entry name" value="DUF7827"/>
</dbReference>
<evidence type="ECO:0000313" key="17">
    <source>
        <dbReference type="EMBL" id="MFD1525807.1"/>
    </source>
</evidence>
<dbReference type="Proteomes" id="UP001597111">
    <property type="component" value="Unassembled WGS sequence"/>
</dbReference>
<organism evidence="17 18">
    <name type="scientific">Halolamina salina</name>
    <dbReference type="NCBI Taxonomy" id="1220023"/>
    <lineage>
        <taxon>Archaea</taxon>
        <taxon>Methanobacteriati</taxon>
        <taxon>Methanobacteriota</taxon>
        <taxon>Stenosarchaea group</taxon>
        <taxon>Halobacteria</taxon>
        <taxon>Halobacteriales</taxon>
        <taxon>Haloferacaceae</taxon>
    </lineage>
</organism>
<evidence type="ECO:0000256" key="13">
    <source>
        <dbReference type="SAM" id="MobiDB-lite"/>
    </source>
</evidence>
<feature type="compositionally biased region" description="Acidic residues" evidence="13">
    <location>
        <begin position="817"/>
        <end position="832"/>
    </location>
</feature>
<evidence type="ECO:0000256" key="4">
    <source>
        <dbReference type="ARBA" id="ARBA00022475"/>
    </source>
</evidence>
<keyword evidence="5" id="KW-0134">Cell wall</keyword>
<dbReference type="GO" id="GO:0005886">
    <property type="term" value="C:plasma membrane"/>
    <property type="evidence" value="ECO:0007669"/>
    <property type="project" value="UniProtKB-SubCell"/>
</dbReference>
<keyword evidence="18" id="KW-1185">Reference proteome</keyword>
<dbReference type="InterPro" id="IPR026452">
    <property type="entry name" value="Surf_glycop_sig_pep"/>
</dbReference>
<feature type="domain" description="DUF7827" evidence="16">
    <location>
        <begin position="384"/>
        <end position="502"/>
    </location>
</feature>
<feature type="domain" description="PGF-CTERM archaeal protein-sorting signal" evidence="15">
    <location>
        <begin position="840"/>
        <end position="862"/>
    </location>
</feature>
<accession>A0ABD6B518</accession>
<keyword evidence="4" id="KW-1003">Cell membrane</keyword>
<dbReference type="RefSeq" id="WP_379818254.1">
    <property type="nucleotide sequence ID" value="NZ_JBHUDH010000049.1"/>
</dbReference>
<comment type="caution">
    <text evidence="17">The sequence shown here is derived from an EMBL/GenBank/DDBJ whole genome shotgun (WGS) entry which is preliminary data.</text>
</comment>
<comment type="similarity">
    <text evidence="3">Belongs to the halobacterial S-layer protein family.</text>
</comment>
<protein>
    <submittedName>
        <fullName evidence="17">BGTF surface domain-containing protein</fullName>
    </submittedName>
</protein>
<dbReference type="NCBIfam" id="NF045517">
    <property type="entry name" value="halo_surf_dom"/>
    <property type="match status" value="1"/>
</dbReference>
<evidence type="ECO:0000256" key="2">
    <source>
        <dbReference type="ARBA" id="ARBA00004237"/>
    </source>
</evidence>
<evidence type="ECO:0000256" key="9">
    <source>
        <dbReference type="ARBA" id="ARBA00022729"/>
    </source>
</evidence>
<keyword evidence="8 14" id="KW-0812">Transmembrane</keyword>
<feature type="region of interest" description="Disordered" evidence="13">
    <location>
        <begin position="776"/>
        <end position="841"/>
    </location>
</feature>
<name>A0ABD6B518_9EURY</name>
<dbReference type="Pfam" id="PF18204">
    <property type="entry name" value="PGF-CTERM"/>
    <property type="match status" value="1"/>
</dbReference>
<evidence type="ECO:0000256" key="5">
    <source>
        <dbReference type="ARBA" id="ARBA00022512"/>
    </source>
</evidence>
<evidence type="ECO:0000256" key="10">
    <source>
        <dbReference type="ARBA" id="ARBA00022989"/>
    </source>
</evidence>
<dbReference type="EMBL" id="JBHUDH010000049">
    <property type="protein sequence ID" value="MFD1525807.1"/>
    <property type="molecule type" value="Genomic_DNA"/>
</dbReference>
<dbReference type="AlphaFoldDB" id="A0ABD6B518"/>
<evidence type="ECO:0000259" key="15">
    <source>
        <dbReference type="Pfam" id="PF18204"/>
    </source>
</evidence>
<keyword evidence="6" id="KW-0964">Secreted</keyword>
<reference evidence="17 18" key="1">
    <citation type="journal article" date="2019" name="Int. J. Syst. Evol. Microbiol.">
        <title>The Global Catalogue of Microorganisms (GCM) 10K type strain sequencing project: providing services to taxonomists for standard genome sequencing and annotation.</title>
        <authorList>
            <consortium name="The Broad Institute Genomics Platform"/>
            <consortium name="The Broad Institute Genome Sequencing Center for Infectious Disease"/>
            <person name="Wu L."/>
            <person name="Ma J."/>
        </authorList>
    </citation>
    <scope>NUCLEOTIDE SEQUENCE [LARGE SCALE GENOMIC DNA]</scope>
    <source>
        <strain evidence="17 18">CGMCC 1.12285</strain>
    </source>
</reference>
<feature type="transmembrane region" description="Helical" evidence="14">
    <location>
        <begin position="842"/>
        <end position="860"/>
    </location>
</feature>
<evidence type="ECO:0000259" key="16">
    <source>
        <dbReference type="Pfam" id="PF25162"/>
    </source>
</evidence>
<dbReference type="GO" id="GO:0030115">
    <property type="term" value="C:S-layer"/>
    <property type="evidence" value="ECO:0007669"/>
    <property type="project" value="UniProtKB-SubCell"/>
</dbReference>
<dbReference type="InterPro" id="IPR026371">
    <property type="entry name" value="PGF_CTERM"/>
</dbReference>
<evidence type="ECO:0000256" key="12">
    <source>
        <dbReference type="ARBA" id="ARBA00023180"/>
    </source>
</evidence>
<evidence type="ECO:0000256" key="6">
    <source>
        <dbReference type="ARBA" id="ARBA00022525"/>
    </source>
</evidence>
<evidence type="ECO:0000256" key="7">
    <source>
        <dbReference type="ARBA" id="ARBA00022601"/>
    </source>
</evidence>
<keyword evidence="9" id="KW-0732">Signal</keyword>
<evidence type="ECO:0000313" key="18">
    <source>
        <dbReference type="Proteomes" id="UP001597111"/>
    </source>
</evidence>
<dbReference type="NCBIfam" id="TIGR04207">
    <property type="entry name" value="halo_sig_pep"/>
    <property type="match status" value="1"/>
</dbReference>
<keyword evidence="10 14" id="KW-1133">Transmembrane helix</keyword>
<dbReference type="Pfam" id="PF25162">
    <property type="entry name" value="DUF7827"/>
    <property type="match status" value="1"/>
</dbReference>
<dbReference type="NCBIfam" id="TIGR04126">
    <property type="entry name" value="PGF_CTERM"/>
    <property type="match status" value="1"/>
</dbReference>
<comment type="subcellular location">
    <subcellularLocation>
        <location evidence="1">Cell membrane</location>
    </subcellularLocation>
    <subcellularLocation>
        <location evidence="2">Secreted</location>
        <location evidence="2">Cell wall</location>
        <location evidence="2">S-layer</location>
    </subcellularLocation>
</comment>
<keyword evidence="11 14" id="KW-0472">Membrane</keyword>
<keyword evidence="7" id="KW-0701">S-layer</keyword>
<keyword evidence="12" id="KW-0325">Glycoprotein</keyword>
<gene>
    <name evidence="17" type="ORF">ACFR9S_05735</name>
</gene>
<feature type="compositionally biased region" description="Low complexity" evidence="13">
    <location>
        <begin position="791"/>
        <end position="816"/>
    </location>
</feature>
<evidence type="ECO:0000256" key="14">
    <source>
        <dbReference type="SAM" id="Phobius"/>
    </source>
</evidence>
<evidence type="ECO:0000256" key="8">
    <source>
        <dbReference type="ARBA" id="ARBA00022692"/>
    </source>
</evidence>
<evidence type="ECO:0000256" key="11">
    <source>
        <dbReference type="ARBA" id="ARBA00023136"/>
    </source>
</evidence>
<sequence>MTDNSDKIRSIVLAALMVFSVFAGTVAFAGTAAAGTTDTTNSSITPSTVDESTTNTHTVTLIASGVNTSGNGNQVFAVDLPDSLDTSSSGVTNFNVNSGNVTYSGTFNVNSTTDVVTVTLQDSSGVNSDTVNVTFDITNVATPAVSGNTTAQAQFALDENANGSYTDNNDDGFSDFQSLTIVDTGTSNQNASVVNGSIIYQGQQVKAIGFASGQDVILSTGTASDPGTFQNRYTANSFGNVTFGTSNLQTGQNYFLQGNNGNGDTAGFQVVKHQFSVDLEDSEIGNAGGTTTTTATFDSNRQSFSTYVSAENLSAEEVQNILDDGFTTTTLRDLNNDGTNDAVEVTVDRSTEYTLNASGIDAGDYTLEFDVTDTTTTISTNISVTDVGAGEASFTDSSFTVDQGDVAAINISLDGAATGTSGTLVIGLEDSEGYQANVTFDDGNTDGQVVVEFNTYAAGSANNGTVVEAAAQKDSVTFNATTNQTTIDDILAQGDYTLSVSTSDNAADTVDQPQDLGALAIGPRSTDSMQLWTAPSGADLNADGESGITESDLATLIDDGVITQDDTITSGDLVVHQISATGLEGLVQAEGNLSAAIGNGTTLTITQTNPVQNQKAKKVDLSASSGALTFVEGDGAYYIVANTGNLVLQDSSKNIVAGDKFKATFTVTDNRLLGSSDTEDHQSVNATFTVEAPSTELDADPVEVAADSGQTVTGTTNYAPGTELTIRVRSTSDVSPGFFNTDTVTVQSDGTFSGSFDFSEQSAGDTFRVTVRKGGTQVASADGEVVESVSEETPTATATEQPETETATATATATEAPETETEAPDTETEQPDTETTTTTTPGFGVAVALVALLAAALLAGRRE</sequence>
<evidence type="ECO:0000256" key="1">
    <source>
        <dbReference type="ARBA" id="ARBA00004236"/>
    </source>
</evidence>
<proteinExistence type="inferred from homology"/>